<keyword evidence="2" id="KW-1185">Reference proteome</keyword>
<dbReference type="AlphaFoldDB" id="A0A917GFT8"/>
<reference evidence="1" key="2">
    <citation type="submission" date="2020-09" db="EMBL/GenBank/DDBJ databases">
        <authorList>
            <person name="Sun Q."/>
            <person name="Zhou Y."/>
        </authorList>
    </citation>
    <scope>NUCLEOTIDE SEQUENCE</scope>
    <source>
        <strain evidence="1">CGMCC 1.12187</strain>
    </source>
</reference>
<accession>A0A917GFT8</accession>
<protein>
    <submittedName>
        <fullName evidence="1">Uncharacterized protein</fullName>
    </submittedName>
</protein>
<comment type="caution">
    <text evidence="1">The sequence shown here is derived from an EMBL/GenBank/DDBJ whole genome shotgun (WGS) entry which is preliminary data.</text>
</comment>
<dbReference type="Proteomes" id="UP000638848">
    <property type="component" value="Unassembled WGS sequence"/>
</dbReference>
<evidence type="ECO:0000313" key="1">
    <source>
        <dbReference type="EMBL" id="GGG44013.1"/>
    </source>
</evidence>
<dbReference type="RefSeq" id="WP_188534046.1">
    <property type="nucleotide sequence ID" value="NZ_BMEQ01000001.1"/>
</dbReference>
<proteinExistence type="predicted"/>
<sequence>MMTTARTITRGVFAVLVIALLGSAFGYGELRFITAALLDAVAGFGVDARQTQAIAATR</sequence>
<reference evidence="1" key="1">
    <citation type="journal article" date="2014" name="Int. J. Syst. Evol. Microbiol.">
        <title>Complete genome sequence of Corynebacterium casei LMG S-19264T (=DSM 44701T), isolated from a smear-ripened cheese.</title>
        <authorList>
            <consortium name="US DOE Joint Genome Institute (JGI-PGF)"/>
            <person name="Walter F."/>
            <person name="Albersmeier A."/>
            <person name="Kalinowski J."/>
            <person name="Ruckert C."/>
        </authorList>
    </citation>
    <scope>NUCLEOTIDE SEQUENCE</scope>
    <source>
        <strain evidence="1">CGMCC 1.12187</strain>
    </source>
</reference>
<organism evidence="1 2">
    <name type="scientific">Kocuria dechangensis</name>
    <dbReference type="NCBI Taxonomy" id="1176249"/>
    <lineage>
        <taxon>Bacteria</taxon>
        <taxon>Bacillati</taxon>
        <taxon>Actinomycetota</taxon>
        <taxon>Actinomycetes</taxon>
        <taxon>Micrococcales</taxon>
        <taxon>Micrococcaceae</taxon>
        <taxon>Kocuria</taxon>
    </lineage>
</organism>
<name>A0A917GFT8_9MICC</name>
<dbReference type="EMBL" id="BMEQ01000001">
    <property type="protein sequence ID" value="GGG44013.1"/>
    <property type="molecule type" value="Genomic_DNA"/>
</dbReference>
<gene>
    <name evidence="1" type="ORF">GCM10011374_02960</name>
</gene>
<evidence type="ECO:0000313" key="2">
    <source>
        <dbReference type="Proteomes" id="UP000638848"/>
    </source>
</evidence>